<organism evidence="2 3">
    <name type="scientific">Paraburkholderia polaris</name>
    <dbReference type="NCBI Taxonomy" id="2728848"/>
    <lineage>
        <taxon>Bacteria</taxon>
        <taxon>Pseudomonadati</taxon>
        <taxon>Pseudomonadota</taxon>
        <taxon>Betaproteobacteria</taxon>
        <taxon>Burkholderiales</taxon>
        <taxon>Burkholderiaceae</taxon>
        <taxon>Paraburkholderia</taxon>
    </lineage>
</organism>
<comment type="caution">
    <text evidence="2">The sequence shown here is derived from an EMBL/GenBank/DDBJ whole genome shotgun (WGS) entry which is preliminary data.</text>
</comment>
<evidence type="ECO:0000313" key="3">
    <source>
        <dbReference type="Proteomes" id="UP000544134"/>
    </source>
</evidence>
<dbReference type="InterPro" id="IPR056509">
    <property type="entry name" value="Imm33-like"/>
</dbReference>
<dbReference type="EMBL" id="JABBGJ010000001">
    <property type="protein sequence ID" value="NML96601.1"/>
    <property type="molecule type" value="Genomic_DNA"/>
</dbReference>
<gene>
    <name evidence="2" type="ORF">HHL24_01295</name>
</gene>
<accession>A0A848I2J6</accession>
<protein>
    <recommendedName>
        <fullName evidence="1">Imm33-like domain-containing protein</fullName>
    </recommendedName>
</protein>
<reference evidence="2 3" key="1">
    <citation type="submission" date="2020-04" db="EMBL/GenBank/DDBJ databases">
        <title>Paraburkholderia sp. RP-4-7 isolated from soil.</title>
        <authorList>
            <person name="Dahal R.H."/>
        </authorList>
    </citation>
    <scope>NUCLEOTIDE SEQUENCE [LARGE SCALE GENOMIC DNA]</scope>
    <source>
        <strain evidence="2 3">RP-4-7</strain>
    </source>
</reference>
<feature type="domain" description="Imm33-like" evidence="1">
    <location>
        <begin position="97"/>
        <end position="188"/>
    </location>
</feature>
<dbReference type="Proteomes" id="UP000544134">
    <property type="component" value="Unassembled WGS sequence"/>
</dbReference>
<name>A0A848I2J6_9BURK</name>
<proteinExistence type="predicted"/>
<dbReference type="AlphaFoldDB" id="A0A848I2J6"/>
<dbReference type="Pfam" id="PF24719">
    <property type="entry name" value="Imm33-like"/>
    <property type="match status" value="1"/>
</dbReference>
<evidence type="ECO:0000259" key="1">
    <source>
        <dbReference type="Pfam" id="PF24719"/>
    </source>
</evidence>
<keyword evidence="3" id="KW-1185">Reference proteome</keyword>
<sequence>MTEMKSHFQGKHGHPDIVVSLPSGPEFGGKPILSYFEDAVRQGTVFRAGETVQMGWMMLMLKATANGELDVWEPRFGEVPIVWERGASRTYRQLIVQKSVAELLDIEPSFPSLRQSGVVSPDFMASRNLQMFRDPPAGSDSGWLFTTEENVSSDGRLASLFEIASKRPEIIPFLALPASSSVVLKDGEVKISFGKKEVGSDSNELLRRLPASDLIG</sequence>
<evidence type="ECO:0000313" key="2">
    <source>
        <dbReference type="EMBL" id="NML96601.1"/>
    </source>
</evidence>
<dbReference type="RefSeq" id="WP_169483556.1">
    <property type="nucleotide sequence ID" value="NZ_JABBGJ010000001.1"/>
</dbReference>